<protein>
    <recommendedName>
        <fullName evidence="3">CBS domain-containing protein</fullName>
    </recommendedName>
</protein>
<dbReference type="Gene3D" id="3.10.580.10">
    <property type="entry name" value="CBS-domain"/>
    <property type="match status" value="1"/>
</dbReference>
<evidence type="ECO:0000313" key="4">
    <source>
        <dbReference type="EMBL" id="QDZ20059.1"/>
    </source>
</evidence>
<dbReference type="OrthoDB" id="418595at2759"/>
<evidence type="ECO:0000256" key="1">
    <source>
        <dbReference type="ARBA" id="ARBA00023122"/>
    </source>
</evidence>
<dbReference type="Proteomes" id="UP000316726">
    <property type="component" value="Chromosome 3"/>
</dbReference>
<accession>A0A5B8MHY1</accession>
<dbReference type="STRING" id="1764295.A0A5B8MHY1"/>
<dbReference type="InterPro" id="IPR000644">
    <property type="entry name" value="CBS_dom"/>
</dbReference>
<evidence type="ECO:0000256" key="2">
    <source>
        <dbReference type="PROSITE-ProRule" id="PRU00703"/>
    </source>
</evidence>
<sequence>MMRAVGRARDRRLLASSVGGVAVSRGAKCASWRTNGSRPARGLVRSGTPAVRTTATRGLDGFPLEEDFPMKQRQVAPLLYVRQVMSKDVVCLQEECTLRDALELFLLKRVSGAPVVNSKGKLVGVLSMTDIIWVESTEALSVLPFYPGDSTSSADDDRDMFGADSSFDFLSLKVSRRMSRKVFECKPDELLDKAAALMIANSINRIPVTNSAREVVGIVTRLDIMRCLAAIAL</sequence>
<gene>
    <name evidence="4" type="ORF">A3770_03p25770</name>
</gene>
<keyword evidence="5" id="KW-1185">Reference proteome</keyword>
<dbReference type="InterPro" id="IPR046342">
    <property type="entry name" value="CBS_dom_sf"/>
</dbReference>
<name>A0A5B8MHY1_9CHLO</name>
<dbReference type="PANTHER" id="PTHR43080:SF2">
    <property type="entry name" value="CBS DOMAIN-CONTAINING PROTEIN"/>
    <property type="match status" value="1"/>
</dbReference>
<feature type="domain" description="CBS" evidence="3">
    <location>
        <begin position="178"/>
        <end position="233"/>
    </location>
</feature>
<reference evidence="4 5" key="1">
    <citation type="submission" date="2018-07" db="EMBL/GenBank/DDBJ databases">
        <title>The complete nuclear genome of the prasinophyte Chloropicon primus (CCMP1205).</title>
        <authorList>
            <person name="Pombert J.-F."/>
            <person name="Otis C."/>
            <person name="Turmel M."/>
            <person name="Lemieux C."/>
        </authorList>
    </citation>
    <scope>NUCLEOTIDE SEQUENCE [LARGE SCALE GENOMIC DNA]</scope>
    <source>
        <strain evidence="4 5">CCMP1205</strain>
    </source>
</reference>
<feature type="domain" description="CBS" evidence="3">
    <location>
        <begin position="85"/>
        <end position="142"/>
    </location>
</feature>
<proteinExistence type="predicted"/>
<dbReference type="EMBL" id="CP031036">
    <property type="protein sequence ID" value="QDZ20059.1"/>
    <property type="molecule type" value="Genomic_DNA"/>
</dbReference>
<organism evidence="4 5">
    <name type="scientific">Chloropicon primus</name>
    <dbReference type="NCBI Taxonomy" id="1764295"/>
    <lineage>
        <taxon>Eukaryota</taxon>
        <taxon>Viridiplantae</taxon>
        <taxon>Chlorophyta</taxon>
        <taxon>Chloropicophyceae</taxon>
        <taxon>Chloropicales</taxon>
        <taxon>Chloropicaceae</taxon>
        <taxon>Chloropicon</taxon>
    </lineage>
</organism>
<evidence type="ECO:0000313" key="5">
    <source>
        <dbReference type="Proteomes" id="UP000316726"/>
    </source>
</evidence>
<dbReference type="PANTHER" id="PTHR43080">
    <property type="entry name" value="CBS DOMAIN-CONTAINING PROTEIN CBSX3, MITOCHONDRIAL"/>
    <property type="match status" value="1"/>
</dbReference>
<keyword evidence="1 2" id="KW-0129">CBS domain</keyword>
<evidence type="ECO:0000259" key="3">
    <source>
        <dbReference type="PROSITE" id="PS51371"/>
    </source>
</evidence>
<dbReference type="PROSITE" id="PS51371">
    <property type="entry name" value="CBS"/>
    <property type="match status" value="2"/>
</dbReference>
<dbReference type="AlphaFoldDB" id="A0A5B8MHY1"/>
<dbReference type="SUPFAM" id="SSF54631">
    <property type="entry name" value="CBS-domain pair"/>
    <property type="match status" value="1"/>
</dbReference>
<dbReference type="InterPro" id="IPR051257">
    <property type="entry name" value="Diverse_CBS-Domain"/>
</dbReference>
<dbReference type="SMART" id="SM00116">
    <property type="entry name" value="CBS"/>
    <property type="match status" value="2"/>
</dbReference>
<dbReference type="Pfam" id="PF00571">
    <property type="entry name" value="CBS"/>
    <property type="match status" value="2"/>
</dbReference>